<evidence type="ECO:0000313" key="2">
    <source>
        <dbReference type="Proteomes" id="UP000013827"/>
    </source>
</evidence>
<name>A0A0D3J9B7_EMIH1</name>
<dbReference type="KEGG" id="ehx:EMIHUDRAFT_355350"/>
<reference evidence="1" key="2">
    <citation type="submission" date="2024-10" db="UniProtKB">
        <authorList>
            <consortium name="EnsemblProtists"/>
        </authorList>
    </citation>
    <scope>IDENTIFICATION</scope>
</reference>
<accession>A0A0D3J9B7</accession>
<dbReference type="PaxDb" id="2903-EOD20102"/>
<sequence length="324" mass="35589">LTAADHKGIPPLAALDEALVAALRSGAIKLLRAEFLRSELSEAMLPKLLRRQALERMEEERRIRIFLTPEEAVAALRSLCREVAGLTYGWASPDHPDVTGEYLANVRRFLRHPLGEHVTALFWDFSSLPQKPRTAAEDEFFYQALKVMGDVYASLFGTIVIRHRSVPARPAELDGEVVILVEKGGGLDGAGAEAELRSALGAFENPRYEEGRWRVRVPTHAAAEEAVEEASAADALPGAIAVFLFYNSRPYLARGWTTFEALAYFPGLGKLLEERLTPKVVEIDGDGPRVAEMEDRADEGMGPRNKRVIAAIEAASFTGKGDKP</sequence>
<reference evidence="2" key="1">
    <citation type="journal article" date="2013" name="Nature">
        <title>Pan genome of the phytoplankton Emiliania underpins its global distribution.</title>
        <authorList>
            <person name="Read B.A."/>
            <person name="Kegel J."/>
            <person name="Klute M.J."/>
            <person name="Kuo A."/>
            <person name="Lefebvre S.C."/>
            <person name="Maumus F."/>
            <person name="Mayer C."/>
            <person name="Miller J."/>
            <person name="Monier A."/>
            <person name="Salamov A."/>
            <person name="Young J."/>
            <person name="Aguilar M."/>
            <person name="Claverie J.M."/>
            <person name="Frickenhaus S."/>
            <person name="Gonzalez K."/>
            <person name="Herman E.K."/>
            <person name="Lin Y.C."/>
            <person name="Napier J."/>
            <person name="Ogata H."/>
            <person name="Sarno A.F."/>
            <person name="Shmutz J."/>
            <person name="Schroeder D."/>
            <person name="de Vargas C."/>
            <person name="Verret F."/>
            <person name="von Dassow P."/>
            <person name="Valentin K."/>
            <person name="Van de Peer Y."/>
            <person name="Wheeler G."/>
            <person name="Dacks J.B."/>
            <person name="Delwiche C.F."/>
            <person name="Dyhrman S.T."/>
            <person name="Glockner G."/>
            <person name="John U."/>
            <person name="Richards T."/>
            <person name="Worden A.Z."/>
            <person name="Zhang X."/>
            <person name="Grigoriev I.V."/>
            <person name="Allen A.E."/>
            <person name="Bidle K."/>
            <person name="Borodovsky M."/>
            <person name="Bowler C."/>
            <person name="Brownlee C."/>
            <person name="Cock J.M."/>
            <person name="Elias M."/>
            <person name="Gladyshev V.N."/>
            <person name="Groth M."/>
            <person name="Guda C."/>
            <person name="Hadaegh A."/>
            <person name="Iglesias-Rodriguez M.D."/>
            <person name="Jenkins J."/>
            <person name="Jones B.M."/>
            <person name="Lawson T."/>
            <person name="Leese F."/>
            <person name="Lindquist E."/>
            <person name="Lobanov A."/>
            <person name="Lomsadze A."/>
            <person name="Malik S.B."/>
            <person name="Marsh M.E."/>
            <person name="Mackinder L."/>
            <person name="Mock T."/>
            <person name="Mueller-Roeber B."/>
            <person name="Pagarete A."/>
            <person name="Parker M."/>
            <person name="Probert I."/>
            <person name="Quesneville H."/>
            <person name="Raines C."/>
            <person name="Rensing S.A."/>
            <person name="Riano-Pachon D.M."/>
            <person name="Richier S."/>
            <person name="Rokitta S."/>
            <person name="Shiraiwa Y."/>
            <person name="Soanes D.M."/>
            <person name="van der Giezen M."/>
            <person name="Wahlund T.M."/>
            <person name="Williams B."/>
            <person name="Wilson W."/>
            <person name="Wolfe G."/>
            <person name="Wurch L.L."/>
        </authorList>
    </citation>
    <scope>NUCLEOTIDE SEQUENCE</scope>
</reference>
<dbReference type="AlphaFoldDB" id="A0A0D3J9B7"/>
<proteinExistence type="predicted"/>
<dbReference type="eggNOG" id="ENOG502SVZF">
    <property type="taxonomic scope" value="Eukaryota"/>
</dbReference>
<dbReference type="RefSeq" id="XP_005772531.1">
    <property type="nucleotide sequence ID" value="XM_005772474.1"/>
</dbReference>
<protein>
    <submittedName>
        <fullName evidence="1">Uncharacterized protein</fullName>
    </submittedName>
</protein>
<dbReference type="GeneID" id="17265600"/>
<dbReference type="EnsemblProtists" id="EOD20102">
    <property type="protein sequence ID" value="EOD20102"/>
    <property type="gene ID" value="EMIHUDRAFT_355350"/>
</dbReference>
<organism evidence="1 2">
    <name type="scientific">Emiliania huxleyi (strain CCMP1516)</name>
    <dbReference type="NCBI Taxonomy" id="280463"/>
    <lineage>
        <taxon>Eukaryota</taxon>
        <taxon>Haptista</taxon>
        <taxon>Haptophyta</taxon>
        <taxon>Prymnesiophyceae</taxon>
        <taxon>Isochrysidales</taxon>
        <taxon>Noelaerhabdaceae</taxon>
        <taxon>Emiliania</taxon>
    </lineage>
</organism>
<dbReference type="HOGENOM" id="CLU_073473_0_0_1"/>
<keyword evidence="2" id="KW-1185">Reference proteome</keyword>
<evidence type="ECO:0000313" key="1">
    <source>
        <dbReference type="EnsemblProtists" id="EOD20102"/>
    </source>
</evidence>
<dbReference type="Proteomes" id="UP000013827">
    <property type="component" value="Unassembled WGS sequence"/>
</dbReference>